<organism evidence="6 7">
    <name type="scientific">Colwellia echini</name>
    <dbReference type="NCBI Taxonomy" id="1982103"/>
    <lineage>
        <taxon>Bacteria</taxon>
        <taxon>Pseudomonadati</taxon>
        <taxon>Pseudomonadota</taxon>
        <taxon>Gammaproteobacteria</taxon>
        <taxon>Alteromonadales</taxon>
        <taxon>Colwelliaceae</taxon>
        <taxon>Colwellia</taxon>
    </lineage>
</organism>
<dbReference type="Gene3D" id="2.60.40.10">
    <property type="entry name" value="Immunoglobulins"/>
    <property type="match status" value="1"/>
</dbReference>
<dbReference type="Pfam" id="PF02225">
    <property type="entry name" value="PA"/>
    <property type="match status" value="1"/>
</dbReference>
<evidence type="ECO:0000313" key="6">
    <source>
        <dbReference type="EMBL" id="TYK67101.1"/>
    </source>
</evidence>
<keyword evidence="1" id="KW-1015">Disulfide bond</keyword>
<dbReference type="PANTHER" id="PTHR24256">
    <property type="entry name" value="TRYPTASE-RELATED"/>
    <property type="match status" value="1"/>
</dbReference>
<dbReference type="InterPro" id="IPR001314">
    <property type="entry name" value="Peptidase_S1A"/>
</dbReference>
<keyword evidence="2" id="KW-0378">Hydrolase</keyword>
<feature type="region of interest" description="Disordered" evidence="3">
    <location>
        <begin position="663"/>
        <end position="687"/>
    </location>
</feature>
<dbReference type="InterPro" id="IPR009003">
    <property type="entry name" value="Peptidase_S1_PA"/>
</dbReference>
<evidence type="ECO:0000256" key="3">
    <source>
        <dbReference type="SAM" id="MobiDB-lite"/>
    </source>
</evidence>
<keyword evidence="7" id="KW-1185">Reference proteome</keyword>
<gene>
    <name evidence="6" type="ORF">CWS31_000755</name>
</gene>
<dbReference type="EMBL" id="PJAI02000001">
    <property type="protein sequence ID" value="TYK67101.1"/>
    <property type="molecule type" value="Genomic_DNA"/>
</dbReference>
<dbReference type="InterPro" id="IPR013783">
    <property type="entry name" value="Ig-like_fold"/>
</dbReference>
<comment type="caution">
    <text evidence="6">The sequence shown here is derived from an EMBL/GenBank/DDBJ whole genome shotgun (WGS) entry which is preliminary data.</text>
</comment>
<evidence type="ECO:0000313" key="7">
    <source>
        <dbReference type="Proteomes" id="UP000815846"/>
    </source>
</evidence>
<keyword evidence="2" id="KW-0720">Serine protease</keyword>
<reference evidence="6 7" key="1">
    <citation type="submission" date="2019-08" db="EMBL/GenBank/DDBJ databases">
        <title>Microbe sample from Colwellia echini.</title>
        <authorList>
            <person name="Christiansen L."/>
            <person name="Pathiraja D."/>
            <person name="Schultz-Johansen M."/>
            <person name="Choi I.-G."/>
            <person name="Stougaard P."/>
        </authorList>
    </citation>
    <scope>NUCLEOTIDE SEQUENCE [LARGE SCALE GENOMIC DNA]</scope>
    <source>
        <strain evidence="6 7">A3</strain>
    </source>
</reference>
<keyword evidence="4" id="KW-0732">Signal</keyword>
<dbReference type="CDD" id="cd00190">
    <property type="entry name" value="Tryp_SPc"/>
    <property type="match status" value="1"/>
</dbReference>
<dbReference type="Gene3D" id="3.50.30.30">
    <property type="match status" value="1"/>
</dbReference>
<dbReference type="PRINTS" id="PR00722">
    <property type="entry name" value="CHYMOTRYPSIN"/>
</dbReference>
<dbReference type="Proteomes" id="UP000815846">
    <property type="component" value="Unassembled WGS sequence"/>
</dbReference>
<dbReference type="InterPro" id="IPR051487">
    <property type="entry name" value="Ser/Thr_Proteases_Immune/Dev"/>
</dbReference>
<feature type="compositionally biased region" description="Low complexity" evidence="3">
    <location>
        <begin position="665"/>
        <end position="678"/>
    </location>
</feature>
<dbReference type="Pfam" id="PF00089">
    <property type="entry name" value="Trypsin"/>
    <property type="match status" value="1"/>
</dbReference>
<dbReference type="InterPro" id="IPR018114">
    <property type="entry name" value="TRYPSIN_HIS"/>
</dbReference>
<proteinExistence type="predicted"/>
<dbReference type="InterPro" id="IPR043504">
    <property type="entry name" value="Peptidase_S1_PA_chymotrypsin"/>
</dbReference>
<feature type="chain" id="PRO_5047232884" evidence="4">
    <location>
        <begin position="24"/>
        <end position="711"/>
    </location>
</feature>
<protein>
    <submittedName>
        <fullName evidence="6">Trypsin-like serine protease</fullName>
    </submittedName>
</protein>
<feature type="domain" description="Peptidase S1" evidence="5">
    <location>
        <begin position="42"/>
        <end position="420"/>
    </location>
</feature>
<dbReference type="Gene3D" id="2.40.10.10">
    <property type="entry name" value="Trypsin-like serine proteases"/>
    <property type="match status" value="1"/>
</dbReference>
<feature type="signal peptide" evidence="4">
    <location>
        <begin position="1"/>
        <end position="23"/>
    </location>
</feature>
<dbReference type="PROSITE" id="PS50240">
    <property type="entry name" value="TRYPSIN_DOM"/>
    <property type="match status" value="1"/>
</dbReference>
<dbReference type="SMART" id="SM00020">
    <property type="entry name" value="Tryp_SPc"/>
    <property type="match status" value="1"/>
</dbReference>
<sequence length="711" mass="75819">MKYISYTLLCITLFLAPFRFAFAESSTTQKNLALTSIEMPLIVGGELANENDWPWMSALVFTIDELTTSLDVAGVDYDSSPFLYAPTGQASAVMVDCGIGDSACDSATGKLCLIARGEINFSEKVNNCQAGGGIGAIIYNNSPSKLAFTLGEDFSGTIPVISISQSHGAELLGKLDSIATISNEPQTTTQIANCGASFIGTKWVLTAAHCVSDISIDFLKVNVGEYDLTDGASNAKAIASIYIHPEYNEGAEVNNDIAIIELVESINHPAITLLNATETTQLALDNSPATVIGWGNVVGYGPYEVSPGNSQPDQLRQVELTLLTNKQCKDKLVQTYKDLDNRTLSTDDVGITDSMICAHFLGGGRGSCQGDSGGPLVVNTNQGWQQVGIVSYGIGCADANFPDIYTRVGQFTDWINSITQGIAIETSYSFPITPQNKSQTQTLNVTNNSVTSANLTFSLATEMTSNHGFNLVTDHCAFLAAKQSCQIQITFDAKTLGKQNITIKIDSNAEDIPTSQAYISAQSVAANTNINTQLSNGSTELLWFSGGDKPWQVDNTQAGIISGDITDGEQSSVLLTFSGSGSLSFDWSVSSEENSEAPEEPFDALYLIIDGEQISFISGEIGFETVKIDNLSAGDHQVTWLYKKDASSSAGQDQGFLKNVAFTASTPSNTPSTPTSPNEQTSNDSSGGSTSFNIFIGLCIYLQRRLRISAP</sequence>
<dbReference type="InterPro" id="IPR033116">
    <property type="entry name" value="TRYPSIN_SER"/>
</dbReference>
<dbReference type="InterPro" id="IPR001254">
    <property type="entry name" value="Trypsin_dom"/>
</dbReference>
<dbReference type="InterPro" id="IPR046450">
    <property type="entry name" value="PA_dom_sf"/>
</dbReference>
<evidence type="ECO:0000256" key="4">
    <source>
        <dbReference type="SAM" id="SignalP"/>
    </source>
</evidence>
<dbReference type="SUPFAM" id="SSF52025">
    <property type="entry name" value="PA domain"/>
    <property type="match status" value="1"/>
</dbReference>
<dbReference type="RefSeq" id="WP_101343250.1">
    <property type="nucleotide sequence ID" value="NZ_PJAI02000001.1"/>
</dbReference>
<evidence type="ECO:0000256" key="1">
    <source>
        <dbReference type="ARBA" id="ARBA00023157"/>
    </source>
</evidence>
<keyword evidence="2" id="KW-0645">Protease</keyword>
<dbReference type="PROSITE" id="PS00134">
    <property type="entry name" value="TRYPSIN_HIS"/>
    <property type="match status" value="1"/>
</dbReference>
<evidence type="ECO:0000256" key="2">
    <source>
        <dbReference type="RuleBase" id="RU363034"/>
    </source>
</evidence>
<name>A0ABY3N0T1_9GAMM</name>
<accession>A0ABY3N0T1</accession>
<dbReference type="PROSITE" id="PS00135">
    <property type="entry name" value="TRYPSIN_SER"/>
    <property type="match status" value="1"/>
</dbReference>
<evidence type="ECO:0000259" key="5">
    <source>
        <dbReference type="PROSITE" id="PS50240"/>
    </source>
</evidence>
<dbReference type="SUPFAM" id="SSF50494">
    <property type="entry name" value="Trypsin-like serine proteases"/>
    <property type="match status" value="1"/>
</dbReference>
<dbReference type="InterPro" id="IPR003137">
    <property type="entry name" value="PA_domain"/>
</dbReference>